<dbReference type="Pfam" id="PF07713">
    <property type="entry name" value="DUF1604"/>
    <property type="match status" value="1"/>
</dbReference>
<dbReference type="AlphaFoldDB" id="A0A8J2KJ65"/>
<feature type="region of interest" description="Disordered" evidence="2">
    <location>
        <begin position="549"/>
        <end position="576"/>
    </location>
</feature>
<feature type="compositionally biased region" description="Low complexity" evidence="2">
    <location>
        <begin position="957"/>
        <end position="978"/>
    </location>
</feature>
<feature type="compositionally biased region" description="Acidic residues" evidence="2">
    <location>
        <begin position="835"/>
        <end position="844"/>
    </location>
</feature>
<feature type="region of interest" description="Disordered" evidence="2">
    <location>
        <begin position="809"/>
        <end position="1004"/>
    </location>
</feature>
<dbReference type="InterPro" id="IPR000467">
    <property type="entry name" value="G_patch_dom"/>
</dbReference>
<feature type="region of interest" description="Disordered" evidence="2">
    <location>
        <begin position="655"/>
        <end position="796"/>
    </location>
</feature>
<proteinExistence type="inferred from homology"/>
<sequence length="1015" mass="113817">MEPFDDDDDNFVVFGTALEPIEDDEVARKKPVNIQDQVVLDENGRRRFHGAFTGGFSAGYYNTVGSKEGWAPTAFKSTRSDRSSAKVQSAQDFMDEEDLGAFGIAPQVLRPTEDFQSKRREGLKRPRPTPSDGPIPGDPVLFNILQPVKETIGIKVLRKMGWRPGQGVGPKVLKKKKKKREDRIEDEENQGIGDSTPARIYGCALPPPRSESEDESGSDDDDIRALLVAPDEVTCPLYNTKDNNFGLGYQGLDKNSLSSGHVDLFGPALKFKVDDRKMDITGEAFGIGVFEEADEEVYSREDMTQYDFALETPHERKRRLRQEARDKEKKKESDASSIPGFMKIKNPPKPKRFSRPRIPEDFVPVHTQKKSRFSEDKAQDKIAEIKKLGLDRHNLSRQERHVLLEDDNDLASRHLQTTAAFNLTSETNKTAEIRTAGTSKEIAPSESEDREKDAAARVERLKKFTEILQNFSSQKPKSTNAAFQPFMKHPGKQERYDSYLTLKAAGYAECLKDLQPPEMTEWERDREKLEFDRASELYKPMSGEMSSRFVSAKSHDISHMVPEREREKEKDPSQDPKVAAKMNLFGKLTHQVLEWHPDRLVCKRFNVPPPYPDSKMVGVRIGIEDRTARVEPELQESISKKSLFDGLDFSKPPPGLVPVASQLPPIANTAPTSASGQPQLEFLSTQPATSPTQETPSNETTSPTKPPLDLFKEIFADTSESENEADEKLPESGSKERNIDRQPRAEGGNTEHSKKHDGDKEINSEMLHKEKSPSNATKSQHHEERKGIFHNLDFSKLASSTDISLGSKISEKGQKQFPRGLPSTSVTASSKVKEEEEDAMDDEPTYGPAPPSNFLSAKKPSSELATSQTKRSYNYSSISNVGKKSTQSLPAPKEKEEIVWIEKNVLESSSSKTKRKHSKKNKSHHHRRSSKSKKVKKHKSSSSKHKSKKEKRRSSKSHSNSKSGHGDKSQSSSSSSEQSDTDSDRSSSNRKDYPSVSIYSSDNTKALIAKLKEMI</sequence>
<accession>A0A8J2KJ65</accession>
<feature type="compositionally biased region" description="Polar residues" evidence="2">
    <location>
        <begin position="863"/>
        <end position="889"/>
    </location>
</feature>
<feature type="compositionally biased region" description="Basic residues" evidence="2">
    <location>
        <begin position="346"/>
        <end position="355"/>
    </location>
</feature>
<feature type="compositionally biased region" description="Polar residues" evidence="2">
    <location>
        <begin position="669"/>
        <end position="703"/>
    </location>
</feature>
<dbReference type="PROSITE" id="PS50174">
    <property type="entry name" value="G_PATCH"/>
    <property type="match status" value="1"/>
</dbReference>
<organism evidence="4 5">
    <name type="scientific">Allacma fusca</name>
    <dbReference type="NCBI Taxonomy" id="39272"/>
    <lineage>
        <taxon>Eukaryota</taxon>
        <taxon>Metazoa</taxon>
        <taxon>Ecdysozoa</taxon>
        <taxon>Arthropoda</taxon>
        <taxon>Hexapoda</taxon>
        <taxon>Collembola</taxon>
        <taxon>Symphypleona</taxon>
        <taxon>Sminthuridae</taxon>
        <taxon>Allacma</taxon>
    </lineage>
</organism>
<evidence type="ECO:0000313" key="4">
    <source>
        <dbReference type="EMBL" id="CAG7726850.1"/>
    </source>
</evidence>
<feature type="domain" description="G-patch" evidence="3">
    <location>
        <begin position="149"/>
        <end position="197"/>
    </location>
</feature>
<feature type="region of interest" description="Disordered" evidence="2">
    <location>
        <begin position="167"/>
        <end position="220"/>
    </location>
</feature>
<dbReference type="InterPro" id="IPR011666">
    <property type="entry name" value="DUF1604"/>
</dbReference>
<feature type="compositionally biased region" description="Basic and acidic residues" evidence="2">
    <location>
        <begin position="726"/>
        <end position="772"/>
    </location>
</feature>
<dbReference type="EMBL" id="CAJVCH010140815">
    <property type="protein sequence ID" value="CAG7726850.1"/>
    <property type="molecule type" value="Genomic_DNA"/>
</dbReference>
<dbReference type="Proteomes" id="UP000708208">
    <property type="component" value="Unassembled WGS sequence"/>
</dbReference>
<feature type="compositionally biased region" description="Basic and acidic residues" evidence="2">
    <location>
        <begin position="553"/>
        <end position="574"/>
    </location>
</feature>
<dbReference type="Pfam" id="PF26093">
    <property type="entry name" value="HTH_TGH"/>
    <property type="match status" value="1"/>
</dbReference>
<reference evidence="4" key="1">
    <citation type="submission" date="2021-06" db="EMBL/GenBank/DDBJ databases">
        <authorList>
            <person name="Hodson N. C."/>
            <person name="Mongue J. A."/>
            <person name="Jaron S. K."/>
        </authorList>
    </citation>
    <scope>NUCLEOTIDE SEQUENCE</scope>
</reference>
<dbReference type="OrthoDB" id="20507at2759"/>
<feature type="compositionally biased region" description="Pro residues" evidence="2">
    <location>
        <begin position="128"/>
        <end position="137"/>
    </location>
</feature>
<feature type="region of interest" description="Disordered" evidence="2">
    <location>
        <begin position="311"/>
        <end position="357"/>
    </location>
</feature>
<dbReference type="GO" id="GO:0006397">
    <property type="term" value="P:mRNA processing"/>
    <property type="evidence" value="ECO:0007669"/>
    <property type="project" value="InterPro"/>
</dbReference>
<evidence type="ECO:0000313" key="5">
    <source>
        <dbReference type="Proteomes" id="UP000708208"/>
    </source>
</evidence>
<evidence type="ECO:0000259" key="3">
    <source>
        <dbReference type="PROSITE" id="PS50174"/>
    </source>
</evidence>
<protein>
    <recommendedName>
        <fullName evidence="3">G-patch domain-containing protein</fullName>
    </recommendedName>
</protein>
<evidence type="ECO:0000256" key="2">
    <source>
        <dbReference type="SAM" id="MobiDB-lite"/>
    </source>
</evidence>
<feature type="compositionally biased region" description="Basic and acidic residues" evidence="2">
    <location>
        <begin position="321"/>
        <end position="334"/>
    </location>
</feature>
<dbReference type="Pfam" id="PF01585">
    <property type="entry name" value="G-patch"/>
    <property type="match status" value="1"/>
</dbReference>
<dbReference type="GO" id="GO:0003723">
    <property type="term" value="F:RNA binding"/>
    <property type="evidence" value="ECO:0007669"/>
    <property type="project" value="TreeGrafter"/>
</dbReference>
<evidence type="ECO:0000256" key="1">
    <source>
        <dbReference type="ARBA" id="ARBA00008600"/>
    </source>
</evidence>
<comment type="similarity">
    <text evidence="1">Belongs to the GPATCH1 family.</text>
</comment>
<keyword evidence="5" id="KW-1185">Reference proteome</keyword>
<feature type="compositionally biased region" description="Basic and acidic residues" evidence="2">
    <location>
        <begin position="982"/>
        <end position="993"/>
    </location>
</feature>
<dbReference type="GO" id="GO:0005634">
    <property type="term" value="C:nucleus"/>
    <property type="evidence" value="ECO:0007669"/>
    <property type="project" value="TreeGrafter"/>
</dbReference>
<feature type="region of interest" description="Disordered" evidence="2">
    <location>
        <begin position="105"/>
        <end position="138"/>
    </location>
</feature>
<dbReference type="PANTHER" id="PTHR13384:SF19">
    <property type="entry name" value="G PATCH DOMAIN-CONTAINING PROTEIN 1"/>
    <property type="match status" value="1"/>
</dbReference>
<feature type="compositionally biased region" description="Basic residues" evidence="2">
    <location>
        <begin position="912"/>
        <end position="956"/>
    </location>
</feature>
<dbReference type="PANTHER" id="PTHR13384">
    <property type="entry name" value="G PATCH DOMAIN-CONTAINING PROTEIN 1"/>
    <property type="match status" value="1"/>
</dbReference>
<feature type="compositionally biased region" description="Basic and acidic residues" evidence="2">
    <location>
        <begin position="111"/>
        <end position="124"/>
    </location>
</feature>
<name>A0A8J2KJ65_9HEXA</name>
<gene>
    <name evidence="4" type="ORF">AFUS01_LOCUS15733</name>
</gene>
<comment type="caution">
    <text evidence="4">The sequence shown here is derived from an EMBL/GenBank/DDBJ whole genome shotgun (WGS) entry which is preliminary data.</text>
</comment>